<sequence length="165" mass="18232">MKILSSCIIASASLSLVFCNTSESKSTERSRRLNYVKLQRDFTNWKRIIDPDTSSGSTIIPILADMACKACSKISDPNKRKQCIMKFCQSSGGQKAPMSAAASAVKTKLQNELFGDQGYSEEIFPGILDEFTNMLCSLCSNMPDPVEKKKCVKKLFAFCSDIKSD</sequence>
<reference evidence="2 3" key="1">
    <citation type="submission" date="2020-06" db="EMBL/GenBank/DDBJ databases">
        <authorList>
            <person name="Li R."/>
            <person name="Bekaert M."/>
        </authorList>
    </citation>
    <scope>NUCLEOTIDE SEQUENCE [LARGE SCALE GENOMIC DNA]</scope>
    <source>
        <strain evidence="3">wild</strain>
    </source>
</reference>
<dbReference type="OrthoDB" id="10431571at2759"/>
<organism evidence="2 3">
    <name type="scientific">Mytilus coruscus</name>
    <name type="common">Sea mussel</name>
    <dbReference type="NCBI Taxonomy" id="42192"/>
    <lineage>
        <taxon>Eukaryota</taxon>
        <taxon>Metazoa</taxon>
        <taxon>Spiralia</taxon>
        <taxon>Lophotrochozoa</taxon>
        <taxon>Mollusca</taxon>
        <taxon>Bivalvia</taxon>
        <taxon>Autobranchia</taxon>
        <taxon>Pteriomorphia</taxon>
        <taxon>Mytilida</taxon>
        <taxon>Mytiloidea</taxon>
        <taxon>Mytilidae</taxon>
        <taxon>Mytilinae</taxon>
        <taxon>Mytilus</taxon>
    </lineage>
</organism>
<evidence type="ECO:0000313" key="3">
    <source>
        <dbReference type="Proteomes" id="UP000507470"/>
    </source>
</evidence>
<evidence type="ECO:0000313" key="2">
    <source>
        <dbReference type="EMBL" id="CAC5357422.1"/>
    </source>
</evidence>
<dbReference type="Proteomes" id="UP000507470">
    <property type="component" value="Unassembled WGS sequence"/>
</dbReference>
<gene>
    <name evidence="2" type="ORF">MCOR_1101</name>
</gene>
<feature type="signal peptide" evidence="1">
    <location>
        <begin position="1"/>
        <end position="19"/>
    </location>
</feature>
<name>A0A6J7ZXM9_MYTCO</name>
<evidence type="ECO:0000256" key="1">
    <source>
        <dbReference type="SAM" id="SignalP"/>
    </source>
</evidence>
<protein>
    <submittedName>
        <fullName evidence="2">Uncharacterized protein</fullName>
    </submittedName>
</protein>
<dbReference type="EMBL" id="CACVKT020000204">
    <property type="protein sequence ID" value="CAC5357422.1"/>
    <property type="molecule type" value="Genomic_DNA"/>
</dbReference>
<keyword evidence="3" id="KW-1185">Reference proteome</keyword>
<keyword evidence="1" id="KW-0732">Signal</keyword>
<feature type="chain" id="PRO_5026759962" evidence="1">
    <location>
        <begin position="20"/>
        <end position="165"/>
    </location>
</feature>
<accession>A0A6J7ZXM9</accession>
<dbReference type="AlphaFoldDB" id="A0A6J7ZXM9"/>
<proteinExistence type="predicted"/>